<gene>
    <name evidence="1" type="ORF">GCM10009533_41990</name>
</gene>
<name>A0ABN1DA99_SACER</name>
<dbReference type="Gene3D" id="3.40.50.1820">
    <property type="entry name" value="alpha/beta hydrolase"/>
    <property type="match status" value="1"/>
</dbReference>
<accession>A0ABN1DA99</accession>
<keyword evidence="2" id="KW-1185">Reference proteome</keyword>
<protein>
    <submittedName>
        <fullName evidence="1">Uncharacterized protein</fullName>
    </submittedName>
</protein>
<evidence type="ECO:0000313" key="1">
    <source>
        <dbReference type="EMBL" id="GAA0538406.1"/>
    </source>
</evidence>
<comment type="caution">
    <text evidence="1">The sequence shown here is derived from an EMBL/GenBank/DDBJ whole genome shotgun (WGS) entry which is preliminary data.</text>
</comment>
<sequence>MDGLDLFAVYRRVRCPLVVTRSTGSAAEILPAANRDVWRAFERWTREQLAAAAEANPAVEVVETPTGHDAHRERPDLVTALLHERLRNRR</sequence>
<reference evidence="1 2" key="1">
    <citation type="journal article" date="2019" name="Int. J. Syst. Evol. Microbiol.">
        <title>The Global Catalogue of Microorganisms (GCM) 10K type strain sequencing project: providing services to taxonomists for standard genome sequencing and annotation.</title>
        <authorList>
            <consortium name="The Broad Institute Genomics Platform"/>
            <consortium name="The Broad Institute Genome Sequencing Center for Infectious Disease"/>
            <person name="Wu L."/>
            <person name="Ma J."/>
        </authorList>
    </citation>
    <scope>NUCLEOTIDE SEQUENCE [LARGE SCALE GENOMIC DNA]</scope>
    <source>
        <strain evidence="1 2">JCM 10303</strain>
    </source>
</reference>
<organism evidence="1 2">
    <name type="scientific">Saccharopolyspora erythraea</name>
    <name type="common">Streptomyces erythraeus</name>
    <dbReference type="NCBI Taxonomy" id="1836"/>
    <lineage>
        <taxon>Bacteria</taxon>
        <taxon>Bacillati</taxon>
        <taxon>Actinomycetota</taxon>
        <taxon>Actinomycetes</taxon>
        <taxon>Pseudonocardiales</taxon>
        <taxon>Pseudonocardiaceae</taxon>
        <taxon>Saccharopolyspora</taxon>
    </lineage>
</organism>
<dbReference type="SUPFAM" id="SSF53474">
    <property type="entry name" value="alpha/beta-Hydrolases"/>
    <property type="match status" value="1"/>
</dbReference>
<dbReference type="InterPro" id="IPR029058">
    <property type="entry name" value="AB_hydrolase_fold"/>
</dbReference>
<evidence type="ECO:0000313" key="2">
    <source>
        <dbReference type="Proteomes" id="UP001500729"/>
    </source>
</evidence>
<dbReference type="Proteomes" id="UP001500729">
    <property type="component" value="Unassembled WGS sequence"/>
</dbReference>
<dbReference type="EMBL" id="BAAAGS010000029">
    <property type="protein sequence ID" value="GAA0538406.1"/>
    <property type="molecule type" value="Genomic_DNA"/>
</dbReference>
<proteinExistence type="predicted"/>
<dbReference type="RefSeq" id="WP_009946095.1">
    <property type="nucleotide sequence ID" value="NZ_BAAAGS010000029.1"/>
</dbReference>